<proteinExistence type="predicted"/>
<name>A0A4Y2AG85_ARAVE</name>
<evidence type="ECO:0000313" key="1">
    <source>
        <dbReference type="EMBL" id="GBL78256.1"/>
    </source>
</evidence>
<comment type="caution">
    <text evidence="1">The sequence shown here is derived from an EMBL/GenBank/DDBJ whole genome shotgun (WGS) entry which is preliminary data.</text>
</comment>
<keyword evidence="2" id="KW-1185">Reference proteome</keyword>
<dbReference type="EMBL" id="BGPR01000015">
    <property type="protein sequence ID" value="GBL78256.1"/>
    <property type="molecule type" value="Genomic_DNA"/>
</dbReference>
<evidence type="ECO:0000313" key="2">
    <source>
        <dbReference type="Proteomes" id="UP000499080"/>
    </source>
</evidence>
<gene>
    <name evidence="1" type="ORF">AVEN_42806_1</name>
</gene>
<dbReference type="AlphaFoldDB" id="A0A4Y2AG85"/>
<sequence>MYKSGPDCLGLRAECRRFETRFHERSAVYTELVNVKSNEVQTTEEVQQIVRTRRKGRVGWIRFCLLILPWFRIKRPIPKWTWCGFEIGR</sequence>
<accession>A0A4Y2AG85</accession>
<dbReference type="Proteomes" id="UP000499080">
    <property type="component" value="Unassembled WGS sequence"/>
</dbReference>
<protein>
    <submittedName>
        <fullName evidence="1">Uncharacterized protein</fullName>
    </submittedName>
</protein>
<reference evidence="1 2" key="1">
    <citation type="journal article" date="2019" name="Sci. Rep.">
        <title>Orb-weaving spider Araneus ventricosus genome elucidates the spidroin gene catalogue.</title>
        <authorList>
            <person name="Kono N."/>
            <person name="Nakamura H."/>
            <person name="Ohtoshi R."/>
            <person name="Moran D.A.P."/>
            <person name="Shinohara A."/>
            <person name="Yoshida Y."/>
            <person name="Fujiwara M."/>
            <person name="Mori M."/>
            <person name="Tomita M."/>
            <person name="Arakawa K."/>
        </authorList>
    </citation>
    <scope>NUCLEOTIDE SEQUENCE [LARGE SCALE GENOMIC DNA]</scope>
</reference>
<organism evidence="1 2">
    <name type="scientific">Araneus ventricosus</name>
    <name type="common">Orbweaver spider</name>
    <name type="synonym">Epeira ventricosa</name>
    <dbReference type="NCBI Taxonomy" id="182803"/>
    <lineage>
        <taxon>Eukaryota</taxon>
        <taxon>Metazoa</taxon>
        <taxon>Ecdysozoa</taxon>
        <taxon>Arthropoda</taxon>
        <taxon>Chelicerata</taxon>
        <taxon>Arachnida</taxon>
        <taxon>Araneae</taxon>
        <taxon>Araneomorphae</taxon>
        <taxon>Entelegynae</taxon>
        <taxon>Araneoidea</taxon>
        <taxon>Araneidae</taxon>
        <taxon>Araneus</taxon>
    </lineage>
</organism>